<dbReference type="Pfam" id="PF00069">
    <property type="entry name" value="Pkinase"/>
    <property type="match status" value="1"/>
</dbReference>
<dbReference type="PROSITE" id="PS00107">
    <property type="entry name" value="PROTEIN_KINASE_ATP"/>
    <property type="match status" value="1"/>
</dbReference>
<dbReference type="Proteomes" id="UP001595912">
    <property type="component" value="Unassembled WGS sequence"/>
</dbReference>
<evidence type="ECO:0000256" key="9">
    <source>
        <dbReference type="SAM" id="Phobius"/>
    </source>
</evidence>
<dbReference type="SMART" id="SM00458">
    <property type="entry name" value="RICIN"/>
    <property type="match status" value="1"/>
</dbReference>
<feature type="region of interest" description="Disordered" evidence="8">
    <location>
        <begin position="275"/>
        <end position="298"/>
    </location>
</feature>
<dbReference type="InterPro" id="IPR011009">
    <property type="entry name" value="Kinase-like_dom_sf"/>
</dbReference>
<dbReference type="InterPro" id="IPR000719">
    <property type="entry name" value="Prot_kinase_dom"/>
</dbReference>
<dbReference type="EC" id="2.7.11.1" evidence="1"/>
<reference evidence="12" key="1">
    <citation type="journal article" date="2019" name="Int. J. Syst. Evol. Microbiol.">
        <title>The Global Catalogue of Microorganisms (GCM) 10K type strain sequencing project: providing services to taxonomists for standard genome sequencing and annotation.</title>
        <authorList>
            <consortium name="The Broad Institute Genomics Platform"/>
            <consortium name="The Broad Institute Genome Sequencing Center for Infectious Disease"/>
            <person name="Wu L."/>
            <person name="Ma J."/>
        </authorList>
    </citation>
    <scope>NUCLEOTIDE SEQUENCE [LARGE SCALE GENOMIC DNA]</scope>
    <source>
        <strain evidence="12">CGMCC 4.7152</strain>
    </source>
</reference>
<dbReference type="Gene3D" id="1.10.510.10">
    <property type="entry name" value="Transferase(Phosphotransferase) domain 1"/>
    <property type="match status" value="1"/>
</dbReference>
<sequence length="669" mass="71458">MQEQLPTIVTDRYVFEGLIGQGGMGRVWKARDQMLQRNVAMKEVVPPPGLTGEALEELRVRSLREARAIARLDHVNVVRVFDVLLGNGGDPWIVMEYVPSRSLHEIIIADGPISPVRAAEIGLGVLGALQAAHRAGLMHRDVKPANVLIGNDGRIVLTDFGLATAVEDPNLTSSGVLLGSPAYVSPERAISGAVGAEGDLWSLGATLFAAVEGHAPYARPSSLMSLTALVTEPPPLAEHAGPLAPVLEGLLCKDPAQRIDADAAERLLRQVLREPLGDTSRAGGADTGTGAERPADDTARRIRTLRPRWRQLIGALAALLVLGLTAGVLLVAREHPTEISRASDSPSADVRQSSFPAAAATEPAPLTWSVYQDGSGFAVPAPRDWQVARQGNEVDFREPGGDRLLVVSQTSAPEPDPLAELTAREKTRATGGQYRGYRRIAITAVNYHLSAADWEWTYTTGADHLIHVRQRTFVTAKQKGYTIAWSAPESAWAASADAFRRITDGFRPAPNPSAAGTQRSATPPPGATSPAKPSTAAGMPGFQLIGKASGRCLDVANPDSPDPVRLQIWDCSAGRARNQRWTFFPDGSIRLLGRCMDVLGASSDNGAAIQLTTCNGTPAQHFTLNSEQQLVNAHSRLCLDVTSTGTQNGALIQQFTCNNGADNQKWTRN</sequence>
<evidence type="ECO:0000256" key="2">
    <source>
        <dbReference type="ARBA" id="ARBA00022527"/>
    </source>
</evidence>
<dbReference type="Gene3D" id="2.80.10.50">
    <property type="match status" value="1"/>
</dbReference>
<evidence type="ECO:0000256" key="6">
    <source>
        <dbReference type="ARBA" id="ARBA00022840"/>
    </source>
</evidence>
<dbReference type="InterPro" id="IPR000772">
    <property type="entry name" value="Ricin_B_lectin"/>
</dbReference>
<keyword evidence="9" id="KW-1133">Transmembrane helix</keyword>
<evidence type="ECO:0000256" key="3">
    <source>
        <dbReference type="ARBA" id="ARBA00022679"/>
    </source>
</evidence>
<accession>A0ABV9VTF8</accession>
<dbReference type="PROSITE" id="PS50011">
    <property type="entry name" value="PROTEIN_KINASE_DOM"/>
    <property type="match status" value="1"/>
</dbReference>
<proteinExistence type="predicted"/>
<dbReference type="SUPFAM" id="SSF56112">
    <property type="entry name" value="Protein kinase-like (PK-like)"/>
    <property type="match status" value="1"/>
</dbReference>
<dbReference type="InterPro" id="IPR035992">
    <property type="entry name" value="Ricin_B-like_lectins"/>
</dbReference>
<protein>
    <recommendedName>
        <fullName evidence="1">non-specific serine/threonine protein kinase</fullName>
        <ecNumber evidence="1">2.7.11.1</ecNumber>
    </recommendedName>
</protein>
<feature type="domain" description="Protein kinase" evidence="10">
    <location>
        <begin position="13"/>
        <end position="272"/>
    </location>
</feature>
<dbReference type="SMART" id="SM00220">
    <property type="entry name" value="S_TKc"/>
    <property type="match status" value="1"/>
</dbReference>
<organism evidence="11 12">
    <name type="scientific">Dactylosporangium cerinum</name>
    <dbReference type="NCBI Taxonomy" id="1434730"/>
    <lineage>
        <taxon>Bacteria</taxon>
        <taxon>Bacillati</taxon>
        <taxon>Actinomycetota</taxon>
        <taxon>Actinomycetes</taxon>
        <taxon>Micromonosporales</taxon>
        <taxon>Micromonosporaceae</taxon>
        <taxon>Dactylosporangium</taxon>
    </lineage>
</organism>
<evidence type="ECO:0000256" key="5">
    <source>
        <dbReference type="ARBA" id="ARBA00022777"/>
    </source>
</evidence>
<feature type="binding site" evidence="7">
    <location>
        <position position="42"/>
    </location>
    <ligand>
        <name>ATP</name>
        <dbReference type="ChEBI" id="CHEBI:30616"/>
    </ligand>
</feature>
<evidence type="ECO:0000256" key="4">
    <source>
        <dbReference type="ARBA" id="ARBA00022741"/>
    </source>
</evidence>
<dbReference type="InterPro" id="IPR017441">
    <property type="entry name" value="Protein_kinase_ATP_BS"/>
</dbReference>
<dbReference type="SUPFAM" id="SSF50370">
    <property type="entry name" value="Ricin B-like lectins"/>
    <property type="match status" value="1"/>
</dbReference>
<evidence type="ECO:0000313" key="12">
    <source>
        <dbReference type="Proteomes" id="UP001595912"/>
    </source>
</evidence>
<dbReference type="Gene3D" id="3.30.200.20">
    <property type="entry name" value="Phosphorylase Kinase, domain 1"/>
    <property type="match status" value="1"/>
</dbReference>
<dbReference type="EMBL" id="JBHSIU010000013">
    <property type="protein sequence ID" value="MFC4998821.1"/>
    <property type="molecule type" value="Genomic_DNA"/>
</dbReference>
<feature type="region of interest" description="Disordered" evidence="8">
    <location>
        <begin position="503"/>
        <end position="540"/>
    </location>
</feature>
<evidence type="ECO:0000259" key="10">
    <source>
        <dbReference type="PROSITE" id="PS50011"/>
    </source>
</evidence>
<dbReference type="PROSITE" id="PS50231">
    <property type="entry name" value="RICIN_B_LECTIN"/>
    <property type="match status" value="1"/>
</dbReference>
<dbReference type="Pfam" id="PF00652">
    <property type="entry name" value="Ricin_B_lectin"/>
    <property type="match status" value="1"/>
</dbReference>
<feature type="compositionally biased region" description="Low complexity" evidence="8">
    <location>
        <begin position="528"/>
        <end position="538"/>
    </location>
</feature>
<keyword evidence="2" id="KW-0723">Serine/threonine-protein kinase</keyword>
<keyword evidence="9" id="KW-0812">Transmembrane</keyword>
<keyword evidence="12" id="KW-1185">Reference proteome</keyword>
<gene>
    <name evidence="11" type="ORF">ACFPIJ_13360</name>
</gene>
<keyword evidence="5" id="KW-0418">Kinase</keyword>
<evidence type="ECO:0000256" key="1">
    <source>
        <dbReference type="ARBA" id="ARBA00012513"/>
    </source>
</evidence>
<dbReference type="InterPro" id="IPR008271">
    <property type="entry name" value="Ser/Thr_kinase_AS"/>
</dbReference>
<keyword evidence="6 7" id="KW-0067">ATP-binding</keyword>
<dbReference type="PANTHER" id="PTHR43289:SF6">
    <property type="entry name" value="SERINE_THREONINE-PROTEIN KINASE NEKL-3"/>
    <property type="match status" value="1"/>
</dbReference>
<dbReference type="CDD" id="cd14014">
    <property type="entry name" value="STKc_PknB_like"/>
    <property type="match status" value="1"/>
</dbReference>
<comment type="caution">
    <text evidence="11">The sequence shown here is derived from an EMBL/GenBank/DDBJ whole genome shotgun (WGS) entry which is preliminary data.</text>
</comment>
<dbReference type="PROSITE" id="PS00108">
    <property type="entry name" value="PROTEIN_KINASE_ST"/>
    <property type="match status" value="1"/>
</dbReference>
<evidence type="ECO:0000313" key="11">
    <source>
        <dbReference type="EMBL" id="MFC4998821.1"/>
    </source>
</evidence>
<evidence type="ECO:0000256" key="8">
    <source>
        <dbReference type="SAM" id="MobiDB-lite"/>
    </source>
</evidence>
<dbReference type="PANTHER" id="PTHR43289">
    <property type="entry name" value="MITOGEN-ACTIVATED PROTEIN KINASE KINASE KINASE 20-RELATED"/>
    <property type="match status" value="1"/>
</dbReference>
<keyword evidence="9" id="KW-0472">Membrane</keyword>
<keyword evidence="4 7" id="KW-0547">Nucleotide-binding</keyword>
<name>A0ABV9VTF8_9ACTN</name>
<evidence type="ECO:0000256" key="7">
    <source>
        <dbReference type="PROSITE-ProRule" id="PRU10141"/>
    </source>
</evidence>
<keyword evidence="3" id="KW-0808">Transferase</keyword>
<feature type="transmembrane region" description="Helical" evidence="9">
    <location>
        <begin position="312"/>
        <end position="332"/>
    </location>
</feature>